<organism evidence="1 2">
    <name type="scientific">Cichorium intybus</name>
    <name type="common">Chicory</name>
    <dbReference type="NCBI Taxonomy" id="13427"/>
    <lineage>
        <taxon>Eukaryota</taxon>
        <taxon>Viridiplantae</taxon>
        <taxon>Streptophyta</taxon>
        <taxon>Embryophyta</taxon>
        <taxon>Tracheophyta</taxon>
        <taxon>Spermatophyta</taxon>
        <taxon>Magnoliopsida</taxon>
        <taxon>eudicotyledons</taxon>
        <taxon>Gunneridae</taxon>
        <taxon>Pentapetalae</taxon>
        <taxon>asterids</taxon>
        <taxon>campanulids</taxon>
        <taxon>Asterales</taxon>
        <taxon>Asteraceae</taxon>
        <taxon>Cichorioideae</taxon>
        <taxon>Cichorieae</taxon>
        <taxon>Cichoriinae</taxon>
        <taxon>Cichorium</taxon>
    </lineage>
</organism>
<reference evidence="2" key="1">
    <citation type="journal article" date="2022" name="Mol. Ecol. Resour.">
        <title>The genomes of chicory, endive, great burdock and yacon provide insights into Asteraceae palaeo-polyploidization history and plant inulin production.</title>
        <authorList>
            <person name="Fan W."/>
            <person name="Wang S."/>
            <person name="Wang H."/>
            <person name="Wang A."/>
            <person name="Jiang F."/>
            <person name="Liu H."/>
            <person name="Zhao H."/>
            <person name="Xu D."/>
            <person name="Zhang Y."/>
        </authorList>
    </citation>
    <scope>NUCLEOTIDE SEQUENCE [LARGE SCALE GENOMIC DNA]</scope>
    <source>
        <strain evidence="2">cv. Punajuju</strain>
    </source>
</reference>
<comment type="caution">
    <text evidence="1">The sequence shown here is derived from an EMBL/GenBank/DDBJ whole genome shotgun (WGS) entry which is preliminary data.</text>
</comment>
<evidence type="ECO:0000313" key="1">
    <source>
        <dbReference type="EMBL" id="KAI3738244.1"/>
    </source>
</evidence>
<protein>
    <submittedName>
        <fullName evidence="1">Uncharacterized protein</fullName>
    </submittedName>
</protein>
<name>A0ACB9CVC4_CICIN</name>
<dbReference type="EMBL" id="CM042013">
    <property type="protein sequence ID" value="KAI3738244.1"/>
    <property type="molecule type" value="Genomic_DNA"/>
</dbReference>
<reference evidence="1 2" key="2">
    <citation type="journal article" date="2022" name="Mol. Ecol. Resour.">
        <title>The genomes of chicory, endive, great burdock and yacon provide insights into Asteraceae paleo-polyploidization history and plant inulin production.</title>
        <authorList>
            <person name="Fan W."/>
            <person name="Wang S."/>
            <person name="Wang H."/>
            <person name="Wang A."/>
            <person name="Jiang F."/>
            <person name="Liu H."/>
            <person name="Zhao H."/>
            <person name="Xu D."/>
            <person name="Zhang Y."/>
        </authorList>
    </citation>
    <scope>NUCLEOTIDE SEQUENCE [LARGE SCALE GENOMIC DNA]</scope>
    <source>
        <strain evidence="2">cv. Punajuju</strain>
        <tissue evidence="1">Leaves</tissue>
    </source>
</reference>
<dbReference type="Proteomes" id="UP001055811">
    <property type="component" value="Linkage Group LG05"/>
</dbReference>
<gene>
    <name evidence="1" type="ORF">L2E82_28267</name>
</gene>
<keyword evidence="2" id="KW-1185">Reference proteome</keyword>
<evidence type="ECO:0000313" key="2">
    <source>
        <dbReference type="Proteomes" id="UP001055811"/>
    </source>
</evidence>
<accession>A0ACB9CVC4</accession>
<sequence length="77" mass="9032">MLVDEIGKEKETHRSRSRSRDVNQDGYKIDVFHLASSNVCDNILNRGTPSSLRLSCYRDRERMVTRDRLRTKLLLPL</sequence>
<proteinExistence type="predicted"/>